<keyword evidence="3" id="KW-0276">Fatty acid metabolism</keyword>
<dbReference type="Gene3D" id="1.10.12.10">
    <property type="entry name" value="Lyase 2-enoyl-coa Hydratase, Chain A, domain 2"/>
    <property type="match status" value="1"/>
</dbReference>
<evidence type="ECO:0000256" key="2">
    <source>
        <dbReference type="ARBA" id="ARBA00005254"/>
    </source>
</evidence>
<evidence type="ECO:0000256" key="1">
    <source>
        <dbReference type="ARBA" id="ARBA00002994"/>
    </source>
</evidence>
<comment type="catalytic activity">
    <reaction evidence="6">
        <text>a 4-saturated-(3S)-3-hydroxyacyl-CoA = a (3E)-enoyl-CoA + H2O</text>
        <dbReference type="Rhea" id="RHEA:20724"/>
        <dbReference type="ChEBI" id="CHEBI:15377"/>
        <dbReference type="ChEBI" id="CHEBI:58521"/>
        <dbReference type="ChEBI" id="CHEBI:137480"/>
        <dbReference type="EC" id="4.2.1.17"/>
    </reaction>
</comment>
<dbReference type="Proteomes" id="UP001185927">
    <property type="component" value="Unassembled WGS sequence"/>
</dbReference>
<keyword evidence="9" id="KW-1185">Reference proteome</keyword>
<evidence type="ECO:0000256" key="6">
    <source>
        <dbReference type="ARBA" id="ARBA00023717"/>
    </source>
</evidence>
<keyword evidence="3" id="KW-0443">Lipid metabolism</keyword>
<dbReference type="SUPFAM" id="SSF52096">
    <property type="entry name" value="ClpP/crotonase"/>
    <property type="match status" value="1"/>
</dbReference>
<dbReference type="InterPro" id="IPR014748">
    <property type="entry name" value="Enoyl-CoA_hydra_C"/>
</dbReference>
<reference evidence="8 9" key="1">
    <citation type="submission" date="2023-10" db="EMBL/GenBank/DDBJ databases">
        <title>Development of a sustainable strategy for remediation of hydrocarbon-contaminated territories based on the waste exchange concept.</title>
        <authorList>
            <person name="Krivoruchko A."/>
        </authorList>
    </citation>
    <scope>NUCLEOTIDE SEQUENCE [LARGE SCALE GENOMIC DNA]</scope>
    <source>
        <strain evidence="8 9">IEGM 1203</strain>
    </source>
</reference>
<dbReference type="PROSITE" id="PS00166">
    <property type="entry name" value="ENOYL_COA_HYDRATASE"/>
    <property type="match status" value="1"/>
</dbReference>
<dbReference type="InterPro" id="IPR001753">
    <property type="entry name" value="Enoyl-CoA_hydra/iso"/>
</dbReference>
<protein>
    <submittedName>
        <fullName evidence="8">Enoyl-CoA hydratase-related protein</fullName>
    </submittedName>
</protein>
<gene>
    <name evidence="8" type="ORF">R3Q16_31440</name>
</gene>
<evidence type="ECO:0000256" key="4">
    <source>
        <dbReference type="ARBA" id="ARBA00023239"/>
    </source>
</evidence>
<comment type="catalytic activity">
    <reaction evidence="5">
        <text>a (3S)-3-hydroxyacyl-CoA = a (2E)-enoyl-CoA + H2O</text>
        <dbReference type="Rhea" id="RHEA:16105"/>
        <dbReference type="ChEBI" id="CHEBI:15377"/>
        <dbReference type="ChEBI" id="CHEBI:57318"/>
        <dbReference type="ChEBI" id="CHEBI:58856"/>
        <dbReference type="EC" id="4.2.1.17"/>
    </reaction>
</comment>
<keyword evidence="4" id="KW-0456">Lyase</keyword>
<dbReference type="CDD" id="cd06558">
    <property type="entry name" value="crotonase-like"/>
    <property type="match status" value="1"/>
</dbReference>
<evidence type="ECO:0000256" key="7">
    <source>
        <dbReference type="RuleBase" id="RU003707"/>
    </source>
</evidence>
<comment type="function">
    <text evidence="1">Could possibly oxidize fatty acids using specific components.</text>
</comment>
<organism evidence="8 9">
    <name type="scientific">Rhodococcus globerulus</name>
    <dbReference type="NCBI Taxonomy" id="33008"/>
    <lineage>
        <taxon>Bacteria</taxon>
        <taxon>Bacillati</taxon>
        <taxon>Actinomycetota</taxon>
        <taxon>Actinomycetes</taxon>
        <taxon>Mycobacteriales</taxon>
        <taxon>Nocardiaceae</taxon>
        <taxon>Rhodococcus</taxon>
    </lineage>
</organism>
<dbReference type="RefSeq" id="WP_317545605.1">
    <property type="nucleotide sequence ID" value="NZ_JAWLKB010000032.1"/>
</dbReference>
<evidence type="ECO:0000313" key="8">
    <source>
        <dbReference type="EMBL" id="MDV6271144.1"/>
    </source>
</evidence>
<proteinExistence type="inferred from homology"/>
<evidence type="ECO:0000256" key="3">
    <source>
        <dbReference type="ARBA" id="ARBA00022832"/>
    </source>
</evidence>
<dbReference type="InterPro" id="IPR018376">
    <property type="entry name" value="Enoyl-CoA_hyd/isom_CS"/>
</dbReference>
<dbReference type="EMBL" id="JAWLKB010000032">
    <property type="protein sequence ID" value="MDV6271144.1"/>
    <property type="molecule type" value="Genomic_DNA"/>
</dbReference>
<accession>A0ABU4C3Z7</accession>
<dbReference type="Gene3D" id="3.90.226.10">
    <property type="entry name" value="2-enoyl-CoA Hydratase, Chain A, domain 1"/>
    <property type="match status" value="1"/>
</dbReference>
<dbReference type="Pfam" id="PF00378">
    <property type="entry name" value="ECH_1"/>
    <property type="match status" value="1"/>
</dbReference>
<evidence type="ECO:0000256" key="5">
    <source>
        <dbReference type="ARBA" id="ARBA00023709"/>
    </source>
</evidence>
<name>A0ABU4C3Z7_RHOGO</name>
<sequence>MKFDSGTDQLIATASNGVATIVLNNPSRRNALSCSMMSGIVDVLERIHAEGSTRVVVIRGAGGRAFAAGADLNVFAAEGVDADDRGSIETAYSDMLTAVRGATMPTIALIEGACLGGGLELALAADLRYAAKSSTLGIPAARIGLAFPGVEPLASLVGSARAAELLFTARRINGTEAFEFGLVNRAVEDESLHQLVAEIAGAIAENAPLAVKSTKLALRELRNCAADRDMHMLEESARACMNSDDFTEGRTAFFERRAPHFAGR</sequence>
<dbReference type="PANTHER" id="PTHR11941">
    <property type="entry name" value="ENOYL-COA HYDRATASE-RELATED"/>
    <property type="match status" value="1"/>
</dbReference>
<comment type="caution">
    <text evidence="8">The sequence shown here is derived from an EMBL/GenBank/DDBJ whole genome shotgun (WGS) entry which is preliminary data.</text>
</comment>
<dbReference type="PANTHER" id="PTHR11941:SF54">
    <property type="entry name" value="ENOYL-COA HYDRATASE, MITOCHONDRIAL"/>
    <property type="match status" value="1"/>
</dbReference>
<comment type="similarity">
    <text evidence="2 7">Belongs to the enoyl-CoA hydratase/isomerase family.</text>
</comment>
<evidence type="ECO:0000313" key="9">
    <source>
        <dbReference type="Proteomes" id="UP001185927"/>
    </source>
</evidence>
<dbReference type="InterPro" id="IPR029045">
    <property type="entry name" value="ClpP/crotonase-like_dom_sf"/>
</dbReference>